<feature type="domain" description="AB hydrolase-1" evidence="5">
    <location>
        <begin position="282"/>
        <end position="520"/>
    </location>
</feature>
<dbReference type="InterPro" id="IPR010941">
    <property type="entry name" value="PhaC_N"/>
</dbReference>
<dbReference type="InterPro" id="IPR010963">
    <property type="entry name" value="PHA_synth_I"/>
</dbReference>
<reference evidence="7" key="1">
    <citation type="journal article" date="2000" name="Appl. Microbiol. Biotechnol.">
        <title>Sequence of PHA synthase gene from two strains of Rhodospirillum rubrum and in vivo substrate specificity of four PHA synthases across two heterologous expression systems.</title>
        <authorList>
            <person name="Clemente T."/>
            <person name="Shah D."/>
            <person name="Tran M."/>
            <person name="Stark D."/>
            <person name="Padgette S."/>
            <person name="Dennis D."/>
            <person name="Bruckener K."/>
            <person name="Steinbuchel A."/>
            <person name="Mitsky T."/>
        </authorList>
    </citation>
    <scope>NUCLEOTIDE SEQUENCE</scope>
</reference>
<accession>Q9RDT6</accession>
<evidence type="ECO:0000256" key="1">
    <source>
        <dbReference type="ARBA" id="ARBA00004496"/>
    </source>
</evidence>
<dbReference type="EMBL" id="AJ245888">
    <property type="protein sequence ID" value="CAB65395.1"/>
    <property type="molecule type" value="Genomic_DNA"/>
</dbReference>
<evidence type="ECO:0000256" key="2">
    <source>
        <dbReference type="ARBA" id="ARBA00022490"/>
    </source>
</evidence>
<dbReference type="GO" id="GO:0042619">
    <property type="term" value="P:poly-hydroxybutyrate biosynthetic process"/>
    <property type="evidence" value="ECO:0007669"/>
    <property type="project" value="InterPro"/>
</dbReference>
<dbReference type="GO" id="GO:0016746">
    <property type="term" value="F:acyltransferase activity"/>
    <property type="evidence" value="ECO:0007669"/>
    <property type="project" value="UniProtKB-KW"/>
</dbReference>
<organism evidence="7">
    <name type="scientific">Rhodospirillum rubrum</name>
    <dbReference type="NCBI Taxonomy" id="1085"/>
    <lineage>
        <taxon>Bacteria</taxon>
        <taxon>Pseudomonadati</taxon>
        <taxon>Pseudomonadota</taxon>
        <taxon>Alphaproteobacteria</taxon>
        <taxon>Rhodospirillales</taxon>
        <taxon>Rhodospirillaceae</taxon>
        <taxon>Rhodospirillum</taxon>
    </lineage>
</organism>
<dbReference type="Pfam" id="PF07167">
    <property type="entry name" value="PhaC_N"/>
    <property type="match status" value="1"/>
</dbReference>
<evidence type="ECO:0000256" key="4">
    <source>
        <dbReference type="ARBA" id="ARBA00023315"/>
    </source>
</evidence>
<dbReference type="AlphaFoldDB" id="Q9RDT6"/>
<evidence type="ECO:0000313" key="7">
    <source>
        <dbReference type="EMBL" id="CAB65395.1"/>
    </source>
</evidence>
<evidence type="ECO:0000259" key="5">
    <source>
        <dbReference type="Pfam" id="PF00561"/>
    </source>
</evidence>
<evidence type="ECO:0000259" key="6">
    <source>
        <dbReference type="Pfam" id="PF07167"/>
    </source>
</evidence>
<dbReference type="InterPro" id="IPR000073">
    <property type="entry name" value="AB_hydrolase_1"/>
</dbReference>
<comment type="subcellular location">
    <subcellularLocation>
        <location evidence="1">Cytoplasm</location>
    </subcellularLocation>
</comment>
<proteinExistence type="predicted"/>
<dbReference type="SMR" id="Q9RDT6"/>
<keyword evidence="3" id="KW-0808">Transferase</keyword>
<protein>
    <submittedName>
        <fullName evidence="7">PHA synthase</fullName>
    </submittedName>
</protein>
<gene>
    <name evidence="7" type="primary">phaCRr</name>
</gene>
<dbReference type="PANTHER" id="PTHR36837">
    <property type="entry name" value="POLY(3-HYDROXYALKANOATE) POLYMERASE SUBUNIT PHAC"/>
    <property type="match status" value="1"/>
</dbReference>
<feature type="domain" description="Poly-beta-hydroxybutyrate polymerase N-terminal" evidence="6">
    <location>
        <begin position="107"/>
        <end position="278"/>
    </location>
</feature>
<evidence type="ECO:0000256" key="3">
    <source>
        <dbReference type="ARBA" id="ARBA00022679"/>
    </source>
</evidence>
<keyword evidence="4" id="KW-0012">Acyltransferase</keyword>
<dbReference type="ESTHER" id="rhoru-PHACRR">
    <property type="family name" value="PHA_synth_I"/>
</dbReference>
<dbReference type="Pfam" id="PF00561">
    <property type="entry name" value="Abhydrolase_1"/>
    <property type="match status" value="1"/>
</dbReference>
<name>Q9RDT6_RHORU</name>
<dbReference type="GO" id="GO:0005737">
    <property type="term" value="C:cytoplasm"/>
    <property type="evidence" value="ECO:0007669"/>
    <property type="project" value="UniProtKB-SubCell"/>
</dbReference>
<dbReference type="NCBIfam" id="TIGR01838">
    <property type="entry name" value="PHA_synth_I"/>
    <property type="match status" value="1"/>
</dbReference>
<dbReference type="SUPFAM" id="SSF53474">
    <property type="entry name" value="alpha/beta-Hydrolases"/>
    <property type="match status" value="1"/>
</dbReference>
<keyword evidence="2" id="KW-0963">Cytoplasm</keyword>
<dbReference type="PANTHER" id="PTHR36837:SF5">
    <property type="entry name" value="POLY-3-HYDROXYBUTYRATE SYNTHASE"/>
    <property type="match status" value="1"/>
</dbReference>
<dbReference type="InterPro" id="IPR029058">
    <property type="entry name" value="AB_hydrolase_fold"/>
</dbReference>
<dbReference type="InterPro" id="IPR051321">
    <property type="entry name" value="PHA/PHB_synthase"/>
</dbReference>
<sequence>MANQGSEKTPPDPARIDKTMADIAERSQKLVTDFITRQATSPTGGMDDPMNIGQAFLDMTRQMMSHPERLVEAQMTMWQDYLGLWQTTALRMMGAEAHPVATPALGDRRFKDEAWDNNEVFDFIKQTYLLTARWMQGVVHDVDGMDPHTAEKVDFYTRQFVDAMAPSNFALTNPEVIRETLDSGGENLVKGLEHLLHDLERGKGQLRISMTDESAFEVGVNVAATPGKVIARNSLMELLQYTPTTEQVHKRPLLIIPPWLNKYYILDLRPKNSFIKWAIEQGHSVFVISWVNPEADLAAKSFEDYMVEGPLAALDIVKTITGEDSVNAIGYCLGGTLLGCVLSYLEAKGQSDRIASATHFTAMLDFSEPGELGIFIDDQSLTYLEGKMNKVGYLDGSEMATTFNHVRANDLIWSFVVNNYLMGKDPFPFDLLYWNADSTRMPAAMHSFYLRKMYRENVLKDPGGVTLLGVPIDLRRNRTPSYFVSAREDHIAPWRSTFAGAQLYSGPVRFILAASGHIAGVVNPPSANKYCFWTNTKKAKDAESWLEKASQTDGSWWTDWEAWVEKFTEGKVPARVPAMPACRCLAMLRAIT</sequence>